<keyword evidence="2" id="KW-1185">Reference proteome</keyword>
<evidence type="ECO:0000313" key="1">
    <source>
        <dbReference type="EMBL" id="MFE7963905.1"/>
    </source>
</evidence>
<name>A0ABW6JHU4_STRCE</name>
<comment type="caution">
    <text evidence="1">The sequence shown here is derived from an EMBL/GenBank/DDBJ whole genome shotgun (WGS) entry which is preliminary data.</text>
</comment>
<reference evidence="1 2" key="1">
    <citation type="submission" date="2024-09" db="EMBL/GenBank/DDBJ databases">
        <title>The Natural Products Discovery Center: Release of the First 8490 Sequenced Strains for Exploring Actinobacteria Biosynthetic Diversity.</title>
        <authorList>
            <person name="Kalkreuter E."/>
            <person name="Kautsar S.A."/>
            <person name="Yang D."/>
            <person name="Bader C.D."/>
            <person name="Teijaro C.N."/>
            <person name="Fluegel L."/>
            <person name="Davis C.M."/>
            <person name="Simpson J.R."/>
            <person name="Lauterbach L."/>
            <person name="Steele A.D."/>
            <person name="Gui C."/>
            <person name="Meng S."/>
            <person name="Li G."/>
            <person name="Viehrig K."/>
            <person name="Ye F."/>
            <person name="Su P."/>
            <person name="Kiefer A.F."/>
            <person name="Nichols A."/>
            <person name="Cepeda A.J."/>
            <person name="Yan W."/>
            <person name="Fan B."/>
            <person name="Jiang Y."/>
            <person name="Adhikari A."/>
            <person name="Zheng C.-J."/>
            <person name="Schuster L."/>
            <person name="Cowan T.M."/>
            <person name="Smanski M.J."/>
            <person name="Chevrette M.G."/>
            <person name="De Carvalho L.P.S."/>
            <person name="Shen B."/>
        </authorList>
    </citation>
    <scope>NUCLEOTIDE SEQUENCE [LARGE SCALE GENOMIC DNA]</scope>
    <source>
        <strain evidence="1 2">NPDC057399</strain>
    </source>
</reference>
<dbReference type="EMBL" id="JBHVBU010000027">
    <property type="protein sequence ID" value="MFE7963905.1"/>
    <property type="molecule type" value="Genomic_DNA"/>
</dbReference>
<dbReference type="Proteomes" id="UP001600650">
    <property type="component" value="Unassembled WGS sequence"/>
</dbReference>
<sequence>MPKGLLAAGIITHGRRDDPLRTIALANEILALYGRPLVTDITVAQRAVS</sequence>
<gene>
    <name evidence="1" type="ORF">ACFU0X_12745</name>
</gene>
<dbReference type="RefSeq" id="WP_381726445.1">
    <property type="nucleotide sequence ID" value="NZ_JBHVBU010000027.1"/>
</dbReference>
<proteinExistence type="predicted"/>
<protein>
    <submittedName>
        <fullName evidence="1">Uncharacterized protein</fullName>
    </submittedName>
</protein>
<evidence type="ECO:0000313" key="2">
    <source>
        <dbReference type="Proteomes" id="UP001600650"/>
    </source>
</evidence>
<accession>A0ABW6JHU4</accession>
<organism evidence="1 2">
    <name type="scientific">Streptomyces cellulosae</name>
    <dbReference type="NCBI Taxonomy" id="1968"/>
    <lineage>
        <taxon>Bacteria</taxon>
        <taxon>Bacillati</taxon>
        <taxon>Actinomycetota</taxon>
        <taxon>Actinomycetes</taxon>
        <taxon>Kitasatosporales</taxon>
        <taxon>Streptomycetaceae</taxon>
        <taxon>Streptomyces</taxon>
    </lineage>
</organism>